<proteinExistence type="predicted"/>
<dbReference type="Proteomes" id="UP000245884">
    <property type="component" value="Unassembled WGS sequence"/>
</dbReference>
<dbReference type="AlphaFoldDB" id="A0A316V275"/>
<keyword evidence="1" id="KW-0732">Signal</keyword>
<protein>
    <submittedName>
        <fullName evidence="2">Uncharacterized protein</fullName>
    </submittedName>
</protein>
<dbReference type="RefSeq" id="XP_025364137.1">
    <property type="nucleotide sequence ID" value="XM_025508070.1"/>
</dbReference>
<keyword evidence="3" id="KW-1185">Reference proteome</keyword>
<dbReference type="EMBL" id="KZ819663">
    <property type="protein sequence ID" value="PWN29525.1"/>
    <property type="molecule type" value="Genomic_DNA"/>
</dbReference>
<dbReference type="GeneID" id="37029893"/>
<sequence>MLVRRLLFIVTALAFADRMATTQIRTAFLCSIDAEQSCIFAGQGVIVKGTGIIGSGPIGGGSTGTLYLIDKVGGWGSTLGCDGQGWWGFDFRGKSRDAYFSGKTQQVNGKLSAFFSSDQSNGTTHGEIRSSMFTKAYLLIAVAVALAIARAEGEAQIDPALQCTTDLEQSCIFAAAGINVTGKGIASSVAPGPGLPGMVHLIDKAGGSGNITGCQGQATWLFDYTGESKEASFSGKMQQVNGKLSGFFNSNPTMMVTRDEVKSVTKGDDMTVYCAMSSKVFGGI</sequence>
<feature type="chain" id="PRO_5016468164" evidence="1">
    <location>
        <begin position="17"/>
        <end position="284"/>
    </location>
</feature>
<accession>A0A316V275</accession>
<name>A0A316V275_9BASI</name>
<gene>
    <name evidence="2" type="ORF">BDZ90DRAFT_258440</name>
</gene>
<evidence type="ECO:0000256" key="1">
    <source>
        <dbReference type="SAM" id="SignalP"/>
    </source>
</evidence>
<reference evidence="2 3" key="1">
    <citation type="journal article" date="2018" name="Mol. Biol. Evol.">
        <title>Broad Genomic Sampling Reveals a Smut Pathogenic Ancestry of the Fungal Clade Ustilaginomycotina.</title>
        <authorList>
            <person name="Kijpornyongpan T."/>
            <person name="Mondo S.J."/>
            <person name="Barry K."/>
            <person name="Sandor L."/>
            <person name="Lee J."/>
            <person name="Lipzen A."/>
            <person name="Pangilinan J."/>
            <person name="LaButti K."/>
            <person name="Hainaut M."/>
            <person name="Henrissat B."/>
            <person name="Grigoriev I.V."/>
            <person name="Spatafora J.W."/>
            <person name="Aime M.C."/>
        </authorList>
    </citation>
    <scope>NUCLEOTIDE SEQUENCE [LARGE SCALE GENOMIC DNA]</scope>
    <source>
        <strain evidence="2 3">MCA 5214</strain>
    </source>
</reference>
<evidence type="ECO:0000313" key="2">
    <source>
        <dbReference type="EMBL" id="PWN29525.1"/>
    </source>
</evidence>
<organism evidence="2 3">
    <name type="scientific">Jaminaea rosea</name>
    <dbReference type="NCBI Taxonomy" id="1569628"/>
    <lineage>
        <taxon>Eukaryota</taxon>
        <taxon>Fungi</taxon>
        <taxon>Dikarya</taxon>
        <taxon>Basidiomycota</taxon>
        <taxon>Ustilaginomycotina</taxon>
        <taxon>Exobasidiomycetes</taxon>
        <taxon>Microstromatales</taxon>
        <taxon>Microstromatales incertae sedis</taxon>
        <taxon>Jaminaea</taxon>
    </lineage>
</organism>
<feature type="signal peptide" evidence="1">
    <location>
        <begin position="1"/>
        <end position="16"/>
    </location>
</feature>
<evidence type="ECO:0000313" key="3">
    <source>
        <dbReference type="Proteomes" id="UP000245884"/>
    </source>
</evidence>